<dbReference type="VEuPathDB" id="FungiDB:RhiirFUN_024807"/>
<dbReference type="Proteomes" id="UP000232688">
    <property type="component" value="Unassembled WGS sequence"/>
</dbReference>
<dbReference type="VEuPathDB" id="FungiDB:RhiirA1_492028"/>
<reference evidence="1 2" key="1">
    <citation type="submission" date="2017-10" db="EMBL/GenBank/DDBJ databases">
        <title>Extensive intraspecific genome diversity in a model arbuscular mycorrhizal fungus.</title>
        <authorList>
            <person name="Chen E.C.H."/>
            <person name="Morin E."/>
            <person name="Baudet D."/>
            <person name="Noel J."/>
            <person name="Ndikumana S."/>
            <person name="Charron P."/>
            <person name="St-Onge C."/>
            <person name="Giorgi J."/>
            <person name="Grigoriev I.V."/>
            <person name="Roux C."/>
            <person name="Martin F.M."/>
            <person name="Corradi N."/>
        </authorList>
    </citation>
    <scope>NUCLEOTIDE SEQUENCE [LARGE SCALE GENOMIC DNA]</scope>
    <source>
        <strain evidence="1 2">A1</strain>
    </source>
</reference>
<reference evidence="1 2" key="2">
    <citation type="submission" date="2017-10" db="EMBL/GenBank/DDBJ databases">
        <title>Genome analyses suggest a sexual origin of heterokaryosis in a supposedly ancient asexual fungus.</title>
        <authorList>
            <person name="Corradi N."/>
            <person name="Sedzielewska K."/>
            <person name="Noel J."/>
            <person name="Charron P."/>
            <person name="Farinelli L."/>
            <person name="Marton T."/>
            <person name="Kruger M."/>
            <person name="Pelin A."/>
            <person name="Brachmann A."/>
            <person name="Corradi N."/>
        </authorList>
    </citation>
    <scope>NUCLEOTIDE SEQUENCE [LARGE SCALE GENOMIC DNA]</scope>
    <source>
        <strain evidence="1 2">A1</strain>
    </source>
</reference>
<dbReference type="VEuPathDB" id="FungiDB:FUN_002383"/>
<accession>A0A2N0R954</accession>
<organism evidence="1 2">
    <name type="scientific">Rhizophagus irregularis</name>
    <dbReference type="NCBI Taxonomy" id="588596"/>
    <lineage>
        <taxon>Eukaryota</taxon>
        <taxon>Fungi</taxon>
        <taxon>Fungi incertae sedis</taxon>
        <taxon>Mucoromycota</taxon>
        <taxon>Glomeromycotina</taxon>
        <taxon>Glomeromycetes</taxon>
        <taxon>Glomerales</taxon>
        <taxon>Glomeraceae</taxon>
        <taxon>Rhizophagus</taxon>
    </lineage>
</organism>
<dbReference type="AlphaFoldDB" id="A0A2N0R954"/>
<evidence type="ECO:0000313" key="2">
    <source>
        <dbReference type="Proteomes" id="UP000232688"/>
    </source>
</evidence>
<protein>
    <submittedName>
        <fullName evidence="1">Uncharacterized protein</fullName>
    </submittedName>
</protein>
<proteinExistence type="predicted"/>
<sequence length="247" mass="29608">MYHLWDKKSLCMVCPALDTKGIPEKYSGQNYLFPQSLDKGAGRSMKRSWGFLIPKYYNYGFENFYATVIQRAYRNYKKRPESLAKQIWEVVRNDGTPDDMKFLRRIPTREYWGFGSNDLELISEKGVQLRLRLTNIAFILSLKLLYQQGYIVIRGLIWEVKWTDMLKWPQNPKYYYIDKKYNFGHNVLHKNFVRISEYKNYRRKELGAYDSMTKFPALIQLYNTTIVDLLDMDNNCEFVRRIFQISP</sequence>
<gene>
    <name evidence="1" type="ORF">RhiirA1_492028</name>
</gene>
<evidence type="ECO:0000313" key="1">
    <source>
        <dbReference type="EMBL" id="PKC59838.1"/>
    </source>
</evidence>
<comment type="caution">
    <text evidence="1">The sequence shown here is derived from an EMBL/GenBank/DDBJ whole genome shotgun (WGS) entry which is preliminary data.</text>
</comment>
<name>A0A2N0R954_9GLOM</name>
<dbReference type="EMBL" id="LLXH01001253">
    <property type="protein sequence ID" value="PKC59838.1"/>
    <property type="molecule type" value="Genomic_DNA"/>
</dbReference>